<feature type="compositionally biased region" description="Polar residues" evidence="1">
    <location>
        <begin position="141"/>
        <end position="152"/>
    </location>
</feature>
<evidence type="ECO:0000313" key="3">
    <source>
        <dbReference type="Proteomes" id="UP000695562"/>
    </source>
</evidence>
<feature type="compositionally biased region" description="Acidic residues" evidence="1">
    <location>
        <begin position="106"/>
        <end position="136"/>
    </location>
</feature>
<gene>
    <name evidence="2" type="ORF">CYY_002228</name>
</gene>
<feature type="region of interest" description="Disordered" evidence="1">
    <location>
        <begin position="35"/>
        <end position="152"/>
    </location>
</feature>
<dbReference type="Proteomes" id="UP000695562">
    <property type="component" value="Unassembled WGS sequence"/>
</dbReference>
<dbReference type="AlphaFoldDB" id="A0A8J4PX61"/>
<proteinExistence type="predicted"/>
<keyword evidence="3" id="KW-1185">Reference proteome</keyword>
<feature type="compositionally biased region" description="Low complexity" evidence="1">
    <location>
        <begin position="35"/>
        <end position="56"/>
    </location>
</feature>
<evidence type="ECO:0000256" key="1">
    <source>
        <dbReference type="SAM" id="MobiDB-lite"/>
    </source>
</evidence>
<protein>
    <recommendedName>
        <fullName evidence="4">Thioredoxin domain-containing protein</fullName>
    </recommendedName>
</protein>
<dbReference type="OrthoDB" id="19333at2759"/>
<evidence type="ECO:0008006" key="4">
    <source>
        <dbReference type="Google" id="ProtNLM"/>
    </source>
</evidence>
<feature type="compositionally biased region" description="Low complexity" evidence="1">
    <location>
        <begin position="88"/>
        <end position="105"/>
    </location>
</feature>
<accession>A0A8J4PX61</accession>
<reference evidence="2" key="1">
    <citation type="submission" date="2020-01" db="EMBL/GenBank/DDBJ databases">
        <title>Development of genomics and gene disruption for Polysphondylium violaceum indicates a role for the polyketide synthase stlB in stalk morphogenesis.</title>
        <authorList>
            <person name="Narita B."/>
            <person name="Kawabe Y."/>
            <person name="Kin K."/>
            <person name="Saito T."/>
            <person name="Gibbs R."/>
            <person name="Kuspa A."/>
            <person name="Muzny D."/>
            <person name="Queller D."/>
            <person name="Richards S."/>
            <person name="Strassman J."/>
            <person name="Sucgang R."/>
            <person name="Worley K."/>
            <person name="Schaap P."/>
        </authorList>
    </citation>
    <scope>NUCLEOTIDE SEQUENCE</scope>
    <source>
        <strain evidence="2">QSvi11</strain>
    </source>
</reference>
<sequence length="309" mass="35227">MDKKDKDKLKLIHKVTLKKFMSKKTKSQVSAAVAAAAASSTPSLQTSPSSMQLLSSKEQKKLRKLAKKKEKLMLKQQKKSGGVGSTGGSYSTPSSLSSLGKSSSTDDYDDDDDDDDDDTSSFFDDDDDDDDDENSGDETPYSPTSSDLSKTLTPKELYNNVVEKQRSIFNTPVHFTPLLEALKVAQEDQHHLLFIVHCVEWNQLCRNMINSIENLLSNDRQCLYFFINQTSAEFKKEYPGELTGVPHTSVYYRQKPFKINRDSPTYDWPQEEKIRSYLNPLQLEELYKTCKESINHYHPDQNFEITLDF</sequence>
<name>A0A8J4PX61_9MYCE</name>
<evidence type="ECO:0000313" key="2">
    <source>
        <dbReference type="EMBL" id="KAF2076488.1"/>
    </source>
</evidence>
<comment type="caution">
    <text evidence="2">The sequence shown here is derived from an EMBL/GenBank/DDBJ whole genome shotgun (WGS) entry which is preliminary data.</text>
</comment>
<dbReference type="EMBL" id="AJWJ01000059">
    <property type="protein sequence ID" value="KAF2076488.1"/>
    <property type="molecule type" value="Genomic_DNA"/>
</dbReference>
<organism evidence="2 3">
    <name type="scientific">Polysphondylium violaceum</name>
    <dbReference type="NCBI Taxonomy" id="133409"/>
    <lineage>
        <taxon>Eukaryota</taxon>
        <taxon>Amoebozoa</taxon>
        <taxon>Evosea</taxon>
        <taxon>Eumycetozoa</taxon>
        <taxon>Dictyostelia</taxon>
        <taxon>Dictyosteliales</taxon>
        <taxon>Dictyosteliaceae</taxon>
        <taxon>Polysphondylium</taxon>
    </lineage>
</organism>
<feature type="compositionally biased region" description="Basic residues" evidence="1">
    <location>
        <begin position="60"/>
        <end position="70"/>
    </location>
</feature>